<dbReference type="InterPro" id="IPR017938">
    <property type="entry name" value="Riboflavin_synthase-like_b-brl"/>
</dbReference>
<gene>
    <name evidence="16" type="ORF">HOLleu_19564</name>
</gene>
<dbReference type="Gene3D" id="2.40.30.10">
    <property type="entry name" value="Translation factors"/>
    <property type="match status" value="1"/>
</dbReference>
<dbReference type="Pfam" id="PF00258">
    <property type="entry name" value="Flavodoxin_1"/>
    <property type="match status" value="1"/>
</dbReference>
<feature type="compositionally biased region" description="Polar residues" evidence="13">
    <location>
        <begin position="190"/>
        <end position="199"/>
    </location>
</feature>
<dbReference type="SUPFAM" id="SSF52343">
    <property type="entry name" value="Ferredoxin reductase-like, C-terminal NADP-linked domain"/>
    <property type="match status" value="1"/>
</dbReference>
<evidence type="ECO:0000256" key="11">
    <source>
        <dbReference type="ARBA" id="ARBA00039088"/>
    </source>
</evidence>
<dbReference type="GO" id="GO:0030586">
    <property type="term" value="F:[methionine synthase] reductase (NADPH) activity"/>
    <property type="evidence" value="ECO:0007669"/>
    <property type="project" value="UniProtKB-EC"/>
</dbReference>
<evidence type="ECO:0000256" key="10">
    <source>
        <dbReference type="ARBA" id="ARBA00023167"/>
    </source>
</evidence>
<name>A0A9Q1BZR9_HOLLE</name>
<dbReference type="InterPro" id="IPR029039">
    <property type="entry name" value="Flavoprotein-like_sf"/>
</dbReference>
<keyword evidence="4" id="KW-0285">Flavoprotein</keyword>
<evidence type="ECO:0000256" key="2">
    <source>
        <dbReference type="ARBA" id="ARBA00001974"/>
    </source>
</evidence>
<evidence type="ECO:0000259" key="14">
    <source>
        <dbReference type="PROSITE" id="PS50902"/>
    </source>
</evidence>
<dbReference type="FunFam" id="3.40.50.360:FF:000059">
    <property type="entry name" value="5-methyltetrahydrofolate-homocysteine methyltransferase reductase"/>
    <property type="match status" value="1"/>
</dbReference>
<dbReference type="GO" id="GO:0050660">
    <property type="term" value="F:flavin adenine dinucleotide binding"/>
    <property type="evidence" value="ECO:0007669"/>
    <property type="project" value="TreeGrafter"/>
</dbReference>
<reference evidence="16" key="1">
    <citation type="submission" date="2021-10" db="EMBL/GenBank/DDBJ databases">
        <title>Tropical sea cucumber genome reveals ecological adaptation and Cuvierian tubules defense mechanism.</title>
        <authorList>
            <person name="Chen T."/>
        </authorList>
    </citation>
    <scope>NUCLEOTIDE SEQUENCE</scope>
    <source>
        <strain evidence="16">Nanhai2018</strain>
        <tissue evidence="16">Muscle</tissue>
    </source>
</reference>
<dbReference type="Proteomes" id="UP001152320">
    <property type="component" value="Chromosome 9"/>
</dbReference>
<evidence type="ECO:0000259" key="15">
    <source>
        <dbReference type="PROSITE" id="PS51384"/>
    </source>
</evidence>
<evidence type="ECO:0000256" key="3">
    <source>
        <dbReference type="ARBA" id="ARBA00022605"/>
    </source>
</evidence>
<dbReference type="InterPro" id="IPR017927">
    <property type="entry name" value="FAD-bd_FR_type"/>
</dbReference>
<evidence type="ECO:0000256" key="4">
    <source>
        <dbReference type="ARBA" id="ARBA00022630"/>
    </source>
</evidence>
<evidence type="ECO:0000313" key="17">
    <source>
        <dbReference type="Proteomes" id="UP001152320"/>
    </source>
</evidence>
<dbReference type="Pfam" id="PF00667">
    <property type="entry name" value="FAD_binding_1"/>
    <property type="match status" value="1"/>
</dbReference>
<accession>A0A9Q1BZR9</accession>
<comment type="caution">
    <text evidence="16">The sequence shown here is derived from an EMBL/GenBank/DDBJ whole genome shotgun (WGS) entry which is preliminary data.</text>
</comment>
<dbReference type="Gene3D" id="3.40.50.360">
    <property type="match status" value="1"/>
</dbReference>
<sequence>MPHSVRNRFLLLYGSETGQAQAIAEEIYQAAPQYDLAPELHCLSLTDKKFNIEKERCLVMVVSTTGEGDPPETAEKFWRRLKKKTLPSNHLAHLRYTLLALGDSNYTNFCQNGKNFDNRLEELGAKRFYATAYADDAVGLEVVVEPWIAGLWPELKKELGLDSCSSSLNCQEAAKDNCISDSRDGPETVDVQTSPQEPDQGSKDQNSDLKTQNSETSVPNATEIDSVSVVSTSNVKSNSFPQEKVVSEKHTDGTGSDQKIPNLEKPGVASLVYSLPPLCNSSLTLPLNPPSYLEVTFEENTNMDVSEFLLQNNATFPSAASPVTMAAVTKATRLTSHDAVKTTLELELQLSDTTVDFQPGDSVGVICPNNYEEVSSLITRLDLDKVADTPFTLKLETGTRKRRATIPEFVPKFCTVRHAFTKCFDIRTPPKKAFLRMLSESTGNQQEQRRLQELCSKEGAADYNQYIRKQHLSLFDILQAFPSCLPPLDRVLENLTRLLPRPYSIASSPLASVDRFRFAFNVLQFPATKRKRSQQGVCSGWLDQITSGFQETKNNSEVESEKFKKMKLEEKPKIPIYFRQNTKFRLSKDILKPIIMIGPGTGVAPFIGFMEHRLHMKHRSTESVTFGNMWLFYGCRHRDRDYLYRDKINGFLDEGILTKLSVSFSRDDNPSDKDQPRYVQDNMKIHKEELADLVMNKEAIVYVCGDANGMAKNVMEAWVEILCEYTKKTAFEVSVLLATMREEERYLQDVWT</sequence>
<evidence type="ECO:0000256" key="12">
    <source>
        <dbReference type="ARBA" id="ARBA00040659"/>
    </source>
</evidence>
<proteinExistence type="predicted"/>
<evidence type="ECO:0000256" key="9">
    <source>
        <dbReference type="ARBA" id="ARBA00023002"/>
    </source>
</evidence>
<dbReference type="PANTHER" id="PTHR19384">
    <property type="entry name" value="NITRIC OXIDE SYNTHASE-RELATED"/>
    <property type="match status" value="1"/>
</dbReference>
<dbReference type="GO" id="GO:0005829">
    <property type="term" value="C:cytosol"/>
    <property type="evidence" value="ECO:0007669"/>
    <property type="project" value="TreeGrafter"/>
</dbReference>
<feature type="compositionally biased region" description="Polar residues" evidence="13">
    <location>
        <begin position="208"/>
        <end position="225"/>
    </location>
</feature>
<dbReference type="InterPro" id="IPR001709">
    <property type="entry name" value="Flavoprot_Pyr_Nucl_cyt_Rdtase"/>
</dbReference>
<evidence type="ECO:0000313" key="16">
    <source>
        <dbReference type="EMBL" id="KAJ8035785.1"/>
    </source>
</evidence>
<evidence type="ECO:0000256" key="8">
    <source>
        <dbReference type="ARBA" id="ARBA00022857"/>
    </source>
</evidence>
<evidence type="ECO:0000256" key="5">
    <source>
        <dbReference type="ARBA" id="ARBA00022643"/>
    </source>
</evidence>
<dbReference type="SUPFAM" id="SSF52218">
    <property type="entry name" value="Flavoproteins"/>
    <property type="match status" value="1"/>
</dbReference>
<comment type="cofactor">
    <cofactor evidence="2">
        <name>FAD</name>
        <dbReference type="ChEBI" id="CHEBI:57692"/>
    </cofactor>
</comment>
<dbReference type="InterPro" id="IPR001433">
    <property type="entry name" value="OxRdtase_FAD/NAD-bd"/>
</dbReference>
<keyword evidence="3" id="KW-0028">Amino-acid biosynthesis</keyword>
<keyword evidence="6" id="KW-0949">S-adenosyl-L-methionine</keyword>
<keyword evidence="10" id="KW-0486">Methionine biosynthesis</keyword>
<dbReference type="OrthoDB" id="1856718at2759"/>
<keyword evidence="5" id="KW-0288">FMN</keyword>
<evidence type="ECO:0000256" key="6">
    <source>
        <dbReference type="ARBA" id="ARBA00022691"/>
    </source>
</evidence>
<dbReference type="Pfam" id="PF00175">
    <property type="entry name" value="NAD_binding_1"/>
    <property type="match status" value="1"/>
</dbReference>
<dbReference type="CDD" id="cd06203">
    <property type="entry name" value="methionine_synthase_red"/>
    <property type="match status" value="1"/>
</dbReference>
<dbReference type="GO" id="GO:0050667">
    <property type="term" value="P:homocysteine metabolic process"/>
    <property type="evidence" value="ECO:0007669"/>
    <property type="project" value="TreeGrafter"/>
</dbReference>
<dbReference type="InterPro" id="IPR003097">
    <property type="entry name" value="CysJ-like_FAD-binding"/>
</dbReference>
<dbReference type="AlphaFoldDB" id="A0A9Q1BZR9"/>
<dbReference type="PROSITE" id="PS51384">
    <property type="entry name" value="FAD_FR"/>
    <property type="match status" value="1"/>
</dbReference>
<dbReference type="InterPro" id="IPR023173">
    <property type="entry name" value="NADPH_Cyt_P450_Rdtase_alpha"/>
</dbReference>
<feature type="domain" description="FAD-binding FR-type" evidence="15">
    <location>
        <begin position="321"/>
        <end position="587"/>
    </location>
</feature>
<dbReference type="SUPFAM" id="SSF63380">
    <property type="entry name" value="Riboflavin synthase domain-like"/>
    <property type="match status" value="1"/>
</dbReference>
<keyword evidence="7" id="KW-0274">FAD</keyword>
<evidence type="ECO:0000256" key="13">
    <source>
        <dbReference type="SAM" id="MobiDB-lite"/>
    </source>
</evidence>
<dbReference type="InterPro" id="IPR001094">
    <property type="entry name" value="Flavdoxin-like"/>
</dbReference>
<feature type="region of interest" description="Disordered" evidence="13">
    <location>
        <begin position="177"/>
        <end position="262"/>
    </location>
</feature>
<comment type="cofactor">
    <cofactor evidence="1">
        <name>FMN</name>
        <dbReference type="ChEBI" id="CHEBI:58210"/>
    </cofactor>
</comment>
<dbReference type="EMBL" id="JAIZAY010000009">
    <property type="protein sequence ID" value="KAJ8035785.1"/>
    <property type="molecule type" value="Genomic_DNA"/>
</dbReference>
<feature type="compositionally biased region" description="Low complexity" evidence="13">
    <location>
        <begin position="226"/>
        <end position="239"/>
    </location>
</feature>
<evidence type="ECO:0000256" key="7">
    <source>
        <dbReference type="ARBA" id="ARBA00022827"/>
    </source>
</evidence>
<keyword evidence="9" id="KW-0560">Oxidoreductase</keyword>
<dbReference type="PROSITE" id="PS50902">
    <property type="entry name" value="FLAVODOXIN_LIKE"/>
    <property type="match status" value="1"/>
</dbReference>
<dbReference type="FunFam" id="3.40.50.80:FF:000018">
    <property type="entry name" value="NADPH--cytochrome P450 reductase"/>
    <property type="match status" value="1"/>
</dbReference>
<dbReference type="PRINTS" id="PR00371">
    <property type="entry name" value="FPNCR"/>
</dbReference>
<dbReference type="Gene3D" id="3.40.50.80">
    <property type="entry name" value="Nucleotide-binding domain of ferredoxin-NADP reductase (FNR) module"/>
    <property type="match status" value="1"/>
</dbReference>
<dbReference type="PRINTS" id="PR00369">
    <property type="entry name" value="FLAVODOXIN"/>
</dbReference>
<dbReference type="EC" id="1.16.1.8" evidence="11"/>
<protein>
    <recommendedName>
        <fullName evidence="12">Methionine synthase reductase</fullName>
        <ecNumber evidence="11">1.16.1.8</ecNumber>
    </recommendedName>
</protein>
<dbReference type="GO" id="GO:0010181">
    <property type="term" value="F:FMN binding"/>
    <property type="evidence" value="ECO:0007669"/>
    <property type="project" value="InterPro"/>
</dbReference>
<keyword evidence="8" id="KW-0521">NADP</keyword>
<organism evidence="16 17">
    <name type="scientific">Holothuria leucospilota</name>
    <name type="common">Black long sea cucumber</name>
    <name type="synonym">Mertensiothuria leucospilota</name>
    <dbReference type="NCBI Taxonomy" id="206669"/>
    <lineage>
        <taxon>Eukaryota</taxon>
        <taxon>Metazoa</taxon>
        <taxon>Echinodermata</taxon>
        <taxon>Eleutherozoa</taxon>
        <taxon>Echinozoa</taxon>
        <taxon>Holothuroidea</taxon>
        <taxon>Aspidochirotacea</taxon>
        <taxon>Aspidochirotida</taxon>
        <taxon>Holothuriidae</taxon>
        <taxon>Holothuria</taxon>
    </lineage>
</organism>
<evidence type="ECO:0000256" key="1">
    <source>
        <dbReference type="ARBA" id="ARBA00001917"/>
    </source>
</evidence>
<dbReference type="Gene3D" id="1.20.990.10">
    <property type="entry name" value="NADPH-cytochrome p450 Reductase, Chain A, domain 3"/>
    <property type="match status" value="1"/>
</dbReference>
<feature type="domain" description="Flavodoxin-like" evidence="14">
    <location>
        <begin position="9"/>
        <end position="152"/>
    </location>
</feature>
<dbReference type="InterPro" id="IPR008254">
    <property type="entry name" value="Flavodoxin/NO_synth"/>
</dbReference>
<dbReference type="GO" id="GO:0009086">
    <property type="term" value="P:methionine biosynthetic process"/>
    <property type="evidence" value="ECO:0007669"/>
    <property type="project" value="UniProtKB-KW"/>
</dbReference>
<dbReference type="FunFam" id="1.20.990.10:FF:000007">
    <property type="entry name" value="Methionine synthase reductase"/>
    <property type="match status" value="1"/>
</dbReference>
<keyword evidence="17" id="KW-1185">Reference proteome</keyword>
<dbReference type="PANTHER" id="PTHR19384:SF84">
    <property type="entry name" value="METHIONINE SYNTHASE REDUCTASE"/>
    <property type="match status" value="1"/>
</dbReference>
<dbReference type="InterPro" id="IPR039261">
    <property type="entry name" value="FNR_nucleotide-bd"/>
</dbReference>